<dbReference type="Pfam" id="PF01031">
    <property type="entry name" value="Dynamin_M"/>
    <property type="match status" value="1"/>
</dbReference>
<dbReference type="SMART" id="SM00302">
    <property type="entry name" value="GED"/>
    <property type="match status" value="1"/>
</dbReference>
<accession>A0A1L0AXC4</accession>
<dbReference type="GO" id="GO:0000001">
    <property type="term" value="P:mitochondrion inheritance"/>
    <property type="evidence" value="ECO:0007669"/>
    <property type="project" value="EnsemblFungi"/>
</dbReference>
<keyword evidence="1 3" id="KW-0547">Nucleotide-binding</keyword>
<evidence type="ECO:0000256" key="3">
    <source>
        <dbReference type="RuleBase" id="RU003932"/>
    </source>
</evidence>
<evidence type="ECO:0000256" key="2">
    <source>
        <dbReference type="ARBA" id="ARBA00023134"/>
    </source>
</evidence>
<organism evidence="7 8">
    <name type="scientific">Hanseniaspora guilliermondii</name>
    <dbReference type="NCBI Taxonomy" id="56406"/>
    <lineage>
        <taxon>Eukaryota</taxon>
        <taxon>Fungi</taxon>
        <taxon>Dikarya</taxon>
        <taxon>Ascomycota</taxon>
        <taxon>Saccharomycotina</taxon>
        <taxon>Saccharomycetes</taxon>
        <taxon>Saccharomycodales</taxon>
        <taxon>Saccharomycodaceae</taxon>
        <taxon>Hanseniaspora</taxon>
    </lineage>
</organism>
<proteinExistence type="inferred from homology"/>
<gene>
    <name evidence="7" type="ORF">HGUI_00412</name>
</gene>
<dbReference type="GO" id="GO:0140572">
    <property type="term" value="P:vacuole fission"/>
    <property type="evidence" value="ECO:0007669"/>
    <property type="project" value="EnsemblFungi"/>
</dbReference>
<dbReference type="GO" id="GO:0097753">
    <property type="term" value="P:membrane bending"/>
    <property type="evidence" value="ECO:0007669"/>
    <property type="project" value="EnsemblFungi"/>
</dbReference>
<dbReference type="InterPro" id="IPR045063">
    <property type="entry name" value="Dynamin_N"/>
</dbReference>
<dbReference type="GO" id="GO:0032153">
    <property type="term" value="C:cell division site"/>
    <property type="evidence" value="ECO:0007669"/>
    <property type="project" value="EnsemblFungi"/>
</dbReference>
<dbReference type="GO" id="GO:0005874">
    <property type="term" value="C:microtubule"/>
    <property type="evidence" value="ECO:0007669"/>
    <property type="project" value="TreeGrafter"/>
</dbReference>
<evidence type="ECO:0000259" key="5">
    <source>
        <dbReference type="PROSITE" id="PS51388"/>
    </source>
</evidence>
<dbReference type="VEuPathDB" id="FungiDB:HGUI_00412"/>
<dbReference type="InterPro" id="IPR019762">
    <property type="entry name" value="Dynamin_GTPase_CS"/>
</dbReference>
<dbReference type="GO" id="GO:0090149">
    <property type="term" value="P:mitochondrial membrane fission"/>
    <property type="evidence" value="ECO:0007669"/>
    <property type="project" value="EnsemblFungi"/>
</dbReference>
<evidence type="ECO:0000256" key="1">
    <source>
        <dbReference type="ARBA" id="ARBA00022741"/>
    </source>
</evidence>
<feature type="domain" description="GED" evidence="5">
    <location>
        <begin position="741"/>
        <end position="827"/>
    </location>
</feature>
<dbReference type="Gene3D" id="1.20.120.1240">
    <property type="entry name" value="Dynamin, middle domain"/>
    <property type="match status" value="2"/>
</dbReference>
<dbReference type="Pfam" id="PF02212">
    <property type="entry name" value="GED"/>
    <property type="match status" value="1"/>
</dbReference>
<dbReference type="GO" id="GO:0016236">
    <property type="term" value="P:macroautophagy"/>
    <property type="evidence" value="ECO:0007669"/>
    <property type="project" value="EnsemblFungi"/>
</dbReference>
<dbReference type="Proteomes" id="UP000183365">
    <property type="component" value="Unassembled WGS sequence"/>
</dbReference>
<dbReference type="InterPro" id="IPR001401">
    <property type="entry name" value="Dynamin_GTPase"/>
</dbReference>
<dbReference type="GO" id="GO:0042802">
    <property type="term" value="F:identical protein binding"/>
    <property type="evidence" value="ECO:0007669"/>
    <property type="project" value="EnsemblFungi"/>
</dbReference>
<dbReference type="GO" id="GO:0008017">
    <property type="term" value="F:microtubule binding"/>
    <property type="evidence" value="ECO:0007669"/>
    <property type="project" value="TreeGrafter"/>
</dbReference>
<name>A0A1L0AXC4_9ASCO</name>
<dbReference type="GO" id="GO:0016050">
    <property type="term" value="P:vesicle organization"/>
    <property type="evidence" value="ECO:0007669"/>
    <property type="project" value="EnsemblFungi"/>
</dbReference>
<dbReference type="GO" id="GO:0005525">
    <property type="term" value="F:GTP binding"/>
    <property type="evidence" value="ECO:0007669"/>
    <property type="project" value="UniProtKB-KW"/>
</dbReference>
<dbReference type="Pfam" id="PF00350">
    <property type="entry name" value="Dynamin_N"/>
    <property type="match status" value="1"/>
</dbReference>
<dbReference type="InterPro" id="IPR022812">
    <property type="entry name" value="Dynamin"/>
</dbReference>
<dbReference type="GO" id="GO:0016559">
    <property type="term" value="P:peroxisome fission"/>
    <property type="evidence" value="ECO:0007669"/>
    <property type="project" value="EnsemblFungi"/>
</dbReference>
<reference evidence="8" key="1">
    <citation type="submission" date="2016-11" db="EMBL/GenBank/DDBJ databases">
        <authorList>
            <person name="Guldener U."/>
        </authorList>
    </citation>
    <scope>NUCLEOTIDE SEQUENCE [LARGE SCALE GENOMIC DNA]</scope>
</reference>
<dbReference type="PANTHER" id="PTHR11566:SF235">
    <property type="entry name" value="DYNAMIN-RELATED PROTEIN DNM1"/>
    <property type="match status" value="1"/>
</dbReference>
<keyword evidence="2 3" id="KW-0342">GTP-binding</keyword>
<dbReference type="GO" id="GO:0034643">
    <property type="term" value="P:establishment of mitochondrion localization, microtubule-mediated"/>
    <property type="evidence" value="ECO:0007669"/>
    <property type="project" value="EnsemblFungi"/>
</dbReference>
<protein>
    <submittedName>
        <fullName evidence="7">Related to Dynamin-related protein DNM1</fullName>
    </submittedName>
</protein>
<feature type="domain" description="Dynamin-type G" evidence="6">
    <location>
        <begin position="38"/>
        <end position="350"/>
    </location>
</feature>
<sequence>MNNIEQEPLAHKLIPIIDKLSNIVYEQNLNSGVSGDDIIDLPTIAVIGSQSSGKSSILETLVGKDFLPRGTGIVTRRPLVLQLCNIKETDIAVLDLDSEVDGQANIEEGEITLEEHLKRNNADYTKSLQKDRINEWGEFLHYPGKRFFNFNDIRKEIESETFRIAGKNKGISNNPINLKVYSPNVVNLTLIDLPGITKVPIGEQPADIEFQIKNLIYDYISKPNCIILAVSPANQDLVNSESLKFARDVDPLGRRTIGVITKLDLMDDGTNALEILTGKVYPLKLGFVGVVNRSQQDVNLNKTVKQSLEKERKFFVHHQAYKSIANKCGTKYLGEKLSNILMNHIKEKLPDLKAKVSYLINQTEQELAQLGYDEDEASLLENKPGLILQLMNNFAKNFISSIEGTSSNINTKELSGGARIYYIYNNVFSKKLNSINPIQDLTIEDIRIAIRNSKGPRSSLFVPELAFDLLVKPQINLLSEPSQLCVELVYEELMKIIYNTPTVGAGGLDLKRYPTLKNQLIDVVNDLLKERLTPTKKYVESLIEIHTNYINTNHPNFPSAAKVMQQIFADKKALEEEAKKSEYMLENEKLMGKLDISNDPETLENKLDDSNNYNAAKSSTTDGSGSDSQDLLTQTPINDAEIDENEENGLPVNADNKGKETFLKFLFGKDPVQNNNVGSTAKNAEMAAGILGKNIASGVAANMPSYKNEDDQFQKFFDKSMANSPNFDERDELTDDEKIECELISRLIISYFNIIKEMIEDQIPKAIMTLLVNHVKESISNRLVVKLYKTELFDELLKEDDDLRIEKDKLLELLTGYKKAGDMLNSI</sequence>
<dbReference type="GO" id="GO:0003924">
    <property type="term" value="F:GTPase activity"/>
    <property type="evidence" value="ECO:0007669"/>
    <property type="project" value="EnsemblFungi"/>
</dbReference>
<dbReference type="PANTHER" id="PTHR11566">
    <property type="entry name" value="DYNAMIN"/>
    <property type="match status" value="1"/>
</dbReference>
<comment type="similarity">
    <text evidence="3">Belongs to the TRAFAC class dynamin-like GTPase superfamily. Dynamin/Fzo/YdjA family.</text>
</comment>
<dbReference type="GO" id="GO:0051260">
    <property type="term" value="P:protein homooligomerization"/>
    <property type="evidence" value="ECO:0007669"/>
    <property type="project" value="EnsemblFungi"/>
</dbReference>
<dbReference type="GO" id="GO:0005829">
    <property type="term" value="C:cytosol"/>
    <property type="evidence" value="ECO:0007669"/>
    <property type="project" value="EnsemblFungi"/>
</dbReference>
<feature type="compositionally biased region" description="Low complexity" evidence="4">
    <location>
        <begin position="618"/>
        <end position="628"/>
    </location>
</feature>
<dbReference type="PRINTS" id="PR00195">
    <property type="entry name" value="DYNAMIN"/>
</dbReference>
<dbReference type="AlphaFoldDB" id="A0A1L0AXC4"/>
<dbReference type="GO" id="GO:0005777">
    <property type="term" value="C:peroxisome"/>
    <property type="evidence" value="ECO:0007669"/>
    <property type="project" value="EnsemblFungi"/>
</dbReference>
<dbReference type="InterPro" id="IPR003130">
    <property type="entry name" value="GED"/>
</dbReference>
<evidence type="ECO:0000313" key="8">
    <source>
        <dbReference type="Proteomes" id="UP000183365"/>
    </source>
</evidence>
<keyword evidence="8" id="KW-1185">Reference proteome</keyword>
<dbReference type="InterPro" id="IPR020850">
    <property type="entry name" value="GED_dom"/>
</dbReference>
<dbReference type="Gene3D" id="3.40.50.300">
    <property type="entry name" value="P-loop containing nucleotide triphosphate hydrolases"/>
    <property type="match status" value="1"/>
</dbReference>
<dbReference type="GO" id="GO:0015886">
    <property type="term" value="P:heme transport"/>
    <property type="evidence" value="ECO:0007669"/>
    <property type="project" value="EnsemblFungi"/>
</dbReference>
<dbReference type="EMBL" id="FQNF01000005">
    <property type="protein sequence ID" value="SGZ38212.1"/>
    <property type="molecule type" value="Genomic_DNA"/>
</dbReference>
<dbReference type="SMART" id="SM00053">
    <property type="entry name" value="DYNc"/>
    <property type="match status" value="1"/>
</dbReference>
<dbReference type="InterPro" id="IPR030381">
    <property type="entry name" value="G_DYNAMIN_dom"/>
</dbReference>
<dbReference type="GO" id="GO:0048312">
    <property type="term" value="P:intracellular distribution of mitochondria"/>
    <property type="evidence" value="ECO:0007669"/>
    <property type="project" value="EnsemblFungi"/>
</dbReference>
<dbReference type="GO" id="GO:0005741">
    <property type="term" value="C:mitochondrial outer membrane"/>
    <property type="evidence" value="ECO:0007669"/>
    <property type="project" value="EnsemblFungi"/>
</dbReference>
<feature type="region of interest" description="Disordered" evidence="4">
    <location>
        <begin position="601"/>
        <end position="632"/>
    </location>
</feature>
<dbReference type="PROSITE" id="PS51718">
    <property type="entry name" value="G_DYNAMIN_2"/>
    <property type="match status" value="1"/>
</dbReference>
<evidence type="ECO:0000256" key="4">
    <source>
        <dbReference type="SAM" id="MobiDB-lite"/>
    </source>
</evidence>
<dbReference type="InterPro" id="IPR027417">
    <property type="entry name" value="P-loop_NTPase"/>
</dbReference>
<evidence type="ECO:0000313" key="7">
    <source>
        <dbReference type="EMBL" id="SGZ38212.1"/>
    </source>
</evidence>
<dbReference type="OrthoDB" id="5061070at2759"/>
<dbReference type="PROSITE" id="PS51388">
    <property type="entry name" value="GED"/>
    <property type="match status" value="1"/>
</dbReference>
<evidence type="ECO:0000259" key="6">
    <source>
        <dbReference type="PROSITE" id="PS51718"/>
    </source>
</evidence>
<dbReference type="InterPro" id="IPR000375">
    <property type="entry name" value="Dynamin_stalk"/>
</dbReference>
<dbReference type="SUPFAM" id="SSF52540">
    <property type="entry name" value="P-loop containing nucleoside triphosphate hydrolases"/>
    <property type="match status" value="1"/>
</dbReference>
<dbReference type="CDD" id="cd08771">
    <property type="entry name" value="DLP_1"/>
    <property type="match status" value="1"/>
</dbReference>
<dbReference type="PROSITE" id="PS00410">
    <property type="entry name" value="G_DYNAMIN_1"/>
    <property type="match status" value="1"/>
</dbReference>
<dbReference type="GO" id="GO:0006897">
    <property type="term" value="P:endocytosis"/>
    <property type="evidence" value="ECO:0007669"/>
    <property type="project" value="TreeGrafter"/>
</dbReference>